<proteinExistence type="inferred from homology"/>
<evidence type="ECO:0000256" key="4">
    <source>
        <dbReference type="ARBA" id="ARBA00022695"/>
    </source>
</evidence>
<accession>A0A368YCR0</accession>
<dbReference type="HAMAP" id="MF_00357">
    <property type="entry name" value="RNApol_bact_RpoE"/>
    <property type="match status" value="1"/>
</dbReference>
<dbReference type="GO" id="GO:0006355">
    <property type="term" value="P:regulation of DNA-templated transcription"/>
    <property type="evidence" value="ECO:0007669"/>
    <property type="project" value="UniProtKB-UniRule"/>
</dbReference>
<reference evidence="9 10" key="1">
    <citation type="submission" date="2018-07" db="EMBL/GenBank/DDBJ databases">
        <title>Genomic Encyclopedia of Type Strains, Phase IV (KMG-IV): sequencing the most valuable type-strain genomes for metagenomic binning, comparative biology and taxonomic classification.</title>
        <authorList>
            <person name="Goeker M."/>
        </authorList>
    </citation>
    <scope>NUCLEOTIDE SEQUENCE [LARGE SCALE GENOMIC DNA]</scope>
    <source>
        <strain evidence="9 10">DSM 27696</strain>
    </source>
</reference>
<feature type="compositionally biased region" description="Acidic residues" evidence="7">
    <location>
        <begin position="142"/>
        <end position="191"/>
    </location>
</feature>
<evidence type="ECO:0000313" key="10">
    <source>
        <dbReference type="Proteomes" id="UP000252585"/>
    </source>
</evidence>
<dbReference type="InterPro" id="IPR038087">
    <property type="entry name" value="RNAP_delta_N_dom_sf"/>
</dbReference>
<dbReference type="GO" id="GO:0000428">
    <property type="term" value="C:DNA-directed RNA polymerase complex"/>
    <property type="evidence" value="ECO:0007669"/>
    <property type="project" value="UniProtKB-KW"/>
</dbReference>
<evidence type="ECO:0000256" key="1">
    <source>
        <dbReference type="ARBA" id="ARBA00009828"/>
    </source>
</evidence>
<evidence type="ECO:0000256" key="5">
    <source>
        <dbReference type="ARBA" id="ARBA00023163"/>
    </source>
</evidence>
<dbReference type="Proteomes" id="UP000252585">
    <property type="component" value="Unassembled WGS sequence"/>
</dbReference>
<evidence type="ECO:0000256" key="2">
    <source>
        <dbReference type="ARBA" id="ARBA00022478"/>
    </source>
</evidence>
<comment type="caution">
    <text evidence="9">The sequence shown here is derived from an EMBL/GenBank/DDBJ whole genome shotgun (WGS) entry which is preliminary data.</text>
</comment>
<protein>
    <recommendedName>
        <fullName evidence="6">Probable DNA-directed RNA polymerase subunit delta</fullName>
    </recommendedName>
    <alternativeName>
        <fullName evidence="6">RNAP delta factor</fullName>
    </alternativeName>
</protein>
<evidence type="ECO:0000256" key="7">
    <source>
        <dbReference type="SAM" id="MobiDB-lite"/>
    </source>
</evidence>
<gene>
    <name evidence="6" type="primary">rpoE</name>
    <name evidence="9" type="ORF">DFR57_101333</name>
</gene>
<dbReference type="EMBL" id="QPJJ01000001">
    <property type="protein sequence ID" value="RCW77459.1"/>
    <property type="molecule type" value="Genomic_DNA"/>
</dbReference>
<feature type="region of interest" description="Disordered" evidence="7">
    <location>
        <begin position="92"/>
        <end position="191"/>
    </location>
</feature>
<keyword evidence="5 6" id="KW-0804">Transcription</keyword>
<feature type="compositionally biased region" description="Basic residues" evidence="7">
    <location>
        <begin position="95"/>
        <end position="111"/>
    </location>
</feature>
<keyword evidence="4 6" id="KW-0548">Nucleotidyltransferase</keyword>
<dbReference type="OrthoDB" id="401223at2"/>
<feature type="domain" description="HTH HARE-type" evidence="8">
    <location>
        <begin position="14"/>
        <end position="81"/>
    </location>
</feature>
<dbReference type="NCBIfam" id="TIGR04567">
    <property type="entry name" value="RNAP_delt_lowGC"/>
    <property type="match status" value="1"/>
</dbReference>
<evidence type="ECO:0000256" key="6">
    <source>
        <dbReference type="HAMAP-Rule" id="MF_00357"/>
    </source>
</evidence>
<comment type="function">
    <text evidence="6">Participates in both the initiation and recycling phases of transcription. In the presence of the delta subunit, RNAP displays an increased specificity of transcription, a decreased affinity for nucleic acids, and an increased efficiency of RNA synthesis because of enhanced recycling.</text>
</comment>
<dbReference type="InterPro" id="IPR029757">
    <property type="entry name" value="RpoE"/>
</dbReference>
<keyword evidence="10" id="KW-1185">Reference proteome</keyword>
<dbReference type="PROSITE" id="PS51913">
    <property type="entry name" value="HTH_HARE"/>
    <property type="match status" value="1"/>
</dbReference>
<keyword evidence="2 6" id="KW-0240">DNA-directed RNA polymerase</keyword>
<evidence type="ECO:0000256" key="3">
    <source>
        <dbReference type="ARBA" id="ARBA00022679"/>
    </source>
</evidence>
<dbReference type="InterPro" id="IPR007759">
    <property type="entry name" value="Asxl_HARE-HTH"/>
</dbReference>
<sequence length="191" mass="22447">MSLKDLTAKQIDEFAMIDLANIMLLDEKKAMDFREIFDRLADLKGMKQSQKDEMISQFYTDLNIDGRFLTKGSNLWGLKRWYPVEEFEEEITQVPKKKKKKKAATKKKAKKKPIDETDDLTEDDVDFDDVSDYDADPVGLTIDDDAEDDTDDFDFDEDFENDLLDEDEDEEEDDDDYDDDEDDDEEEEKKK</sequence>
<comment type="similarity">
    <text evidence="1 6">Belongs to the RpoE family.</text>
</comment>
<dbReference type="Gene3D" id="1.10.10.1250">
    <property type="entry name" value="RNA polymerase, subunit delta, N-terminal domain"/>
    <property type="match status" value="1"/>
</dbReference>
<evidence type="ECO:0000259" key="8">
    <source>
        <dbReference type="PROSITE" id="PS51913"/>
    </source>
</evidence>
<name>A0A368YCR0_9BACI</name>
<dbReference type="RefSeq" id="WP_114351388.1">
    <property type="nucleotide sequence ID" value="NZ_QPJJ01000001.1"/>
</dbReference>
<dbReference type="AlphaFoldDB" id="A0A368YCR0"/>
<dbReference type="GO" id="GO:0003899">
    <property type="term" value="F:DNA-directed RNA polymerase activity"/>
    <property type="evidence" value="ECO:0007669"/>
    <property type="project" value="UniProtKB-UniRule"/>
</dbReference>
<dbReference type="GO" id="GO:0006351">
    <property type="term" value="P:DNA-templated transcription"/>
    <property type="evidence" value="ECO:0007669"/>
    <property type="project" value="InterPro"/>
</dbReference>
<feature type="compositionally biased region" description="Acidic residues" evidence="7">
    <location>
        <begin position="116"/>
        <end position="135"/>
    </location>
</feature>
<organism evidence="9 10">
    <name type="scientific">Saliterribacillus persicus</name>
    <dbReference type="NCBI Taxonomy" id="930114"/>
    <lineage>
        <taxon>Bacteria</taxon>
        <taxon>Bacillati</taxon>
        <taxon>Bacillota</taxon>
        <taxon>Bacilli</taxon>
        <taxon>Bacillales</taxon>
        <taxon>Bacillaceae</taxon>
        <taxon>Saliterribacillus</taxon>
    </lineage>
</organism>
<dbReference type="Pfam" id="PF05066">
    <property type="entry name" value="HARE-HTH"/>
    <property type="match status" value="1"/>
</dbReference>
<comment type="subunit">
    <text evidence="6">RNAP is composed of a core of 2 alpha, a beta and a beta' subunits. The core is associated with a delta subunit and one of several sigma factors.</text>
</comment>
<keyword evidence="3 6" id="KW-0808">Transferase</keyword>
<evidence type="ECO:0000313" key="9">
    <source>
        <dbReference type="EMBL" id="RCW77459.1"/>
    </source>
</evidence>